<keyword evidence="1" id="KW-0472">Membrane</keyword>
<protein>
    <recommendedName>
        <fullName evidence="4">Reverse transcriptase</fullName>
    </recommendedName>
</protein>
<organism evidence="2 3">
    <name type="scientific">Drosophila kikkawai</name>
    <name type="common">Fruit fly</name>
    <dbReference type="NCBI Taxonomy" id="30033"/>
    <lineage>
        <taxon>Eukaryota</taxon>
        <taxon>Metazoa</taxon>
        <taxon>Ecdysozoa</taxon>
        <taxon>Arthropoda</taxon>
        <taxon>Hexapoda</taxon>
        <taxon>Insecta</taxon>
        <taxon>Pterygota</taxon>
        <taxon>Neoptera</taxon>
        <taxon>Endopterygota</taxon>
        <taxon>Diptera</taxon>
        <taxon>Brachycera</taxon>
        <taxon>Muscomorpha</taxon>
        <taxon>Ephydroidea</taxon>
        <taxon>Drosophilidae</taxon>
        <taxon>Drosophila</taxon>
        <taxon>Sophophora</taxon>
    </lineage>
</organism>
<reference evidence="3" key="1">
    <citation type="submission" date="2025-08" db="UniProtKB">
        <authorList>
            <consortium name="RefSeq"/>
        </authorList>
    </citation>
    <scope>IDENTIFICATION</scope>
    <source>
        <strain evidence="3">14028-0561.14</strain>
        <tissue evidence="3">Whole fly</tissue>
    </source>
</reference>
<sequence length="266" mass="30190">MFGKNWGIHPKIIIRLYTAVVRPIITYGALVWWPALTRAYNVQKLTRIQRSACAGATGGLRSCPAAALNAILNIIPIEHFIRNTAAQGADSERDKLSEDSRHTLHYMTTELRFGNTYTTIYPTREDWKRGRVTEADEVSLYTDGLKMSGGVGAGIYRKLEASKEWSTKVEHRRSKLCWPEFNRKRTAELISKSKKDIRRIAATITGHWPIGTQTCKMSLPYNPQCRSCKEPSEQETPEHLLCHCPALNKQRARHFGAHQLELEGSQ</sequence>
<keyword evidence="1" id="KW-1133">Transmembrane helix</keyword>
<name>A0ABM4GPH5_DROKI</name>
<keyword evidence="2" id="KW-1185">Reference proteome</keyword>
<dbReference type="Proteomes" id="UP001652661">
    <property type="component" value="Chromosome X"/>
</dbReference>
<proteinExistence type="predicted"/>
<accession>A0ABM4GPH5</accession>
<evidence type="ECO:0000256" key="1">
    <source>
        <dbReference type="SAM" id="Phobius"/>
    </source>
</evidence>
<evidence type="ECO:0008006" key="4">
    <source>
        <dbReference type="Google" id="ProtNLM"/>
    </source>
</evidence>
<dbReference type="RefSeq" id="XP_070144620.1">
    <property type="nucleotide sequence ID" value="XM_070288519.1"/>
</dbReference>
<keyword evidence="1" id="KW-0812">Transmembrane</keyword>
<evidence type="ECO:0000313" key="2">
    <source>
        <dbReference type="Proteomes" id="UP001652661"/>
    </source>
</evidence>
<evidence type="ECO:0000313" key="3">
    <source>
        <dbReference type="RefSeq" id="XP_070144620.1"/>
    </source>
</evidence>
<feature type="transmembrane region" description="Helical" evidence="1">
    <location>
        <begin position="12"/>
        <end position="33"/>
    </location>
</feature>
<dbReference type="GeneID" id="138929206"/>
<gene>
    <name evidence="3" type="primary">LOC138929206</name>
</gene>